<reference evidence="5" key="1">
    <citation type="submission" date="2013-09" db="EMBL/GenBank/DDBJ databases">
        <authorList>
            <person name="Zeng Z."/>
            <person name="Chen C."/>
        </authorList>
    </citation>
    <scope>NUCLEOTIDE SEQUENCE [LARGE SCALE GENOMIC DNA]</scope>
    <source>
        <strain evidence="5">DK69</strain>
    </source>
</reference>
<dbReference type="GO" id="GO:0016780">
    <property type="term" value="F:phosphotransferase activity, for other substituted phosphate groups"/>
    <property type="evidence" value="ECO:0007669"/>
    <property type="project" value="TreeGrafter"/>
</dbReference>
<evidence type="ECO:0000256" key="2">
    <source>
        <dbReference type="SAM" id="Phobius"/>
    </source>
</evidence>
<dbReference type="AlphaFoldDB" id="V6S701"/>
<sequence>MVKRFFDIVFSIAALVLMGWIIVLSWLVATLDTKTNGFFLQKRVGQFGKSFTIIKLRTIRRNKEGIASISKIGAFLRNSKIDELPQFINVLVGDMSIVGPRPDLQGYYDCLEGENRKVLELRPGLTSEASLKYYNEEQLLAVLDNPLEYNDEVIFPDKVSLNLQYYYERSFLGDLKIIFKTLFYKLG</sequence>
<evidence type="ECO:0000256" key="1">
    <source>
        <dbReference type="ARBA" id="ARBA00006464"/>
    </source>
</evidence>
<dbReference type="InterPro" id="IPR003362">
    <property type="entry name" value="Bact_transf"/>
</dbReference>
<keyword evidence="2" id="KW-0472">Membrane</keyword>
<dbReference type="STRING" id="1107311.Q767_00800"/>
<proteinExistence type="inferred from homology"/>
<dbReference type="OrthoDB" id="9808602at2"/>
<evidence type="ECO:0000313" key="4">
    <source>
        <dbReference type="EMBL" id="KGO97176.1"/>
    </source>
</evidence>
<dbReference type="PANTHER" id="PTHR30576:SF20">
    <property type="entry name" value="QUINOVOSAMINEPHOSPHOTRANSFERAE-RELATED"/>
    <property type="match status" value="1"/>
</dbReference>
<keyword evidence="2" id="KW-0812">Transmembrane</keyword>
<evidence type="ECO:0000259" key="3">
    <source>
        <dbReference type="Pfam" id="PF02397"/>
    </source>
</evidence>
<keyword evidence="4" id="KW-0808">Transferase</keyword>
<keyword evidence="2" id="KW-1133">Transmembrane helix</keyword>
<dbReference type="Pfam" id="PF02397">
    <property type="entry name" value="Bac_transf"/>
    <property type="match status" value="1"/>
</dbReference>
<dbReference type="Proteomes" id="UP000030149">
    <property type="component" value="Unassembled WGS sequence"/>
</dbReference>
<evidence type="ECO:0000313" key="5">
    <source>
        <dbReference type="Proteomes" id="UP000030149"/>
    </source>
</evidence>
<comment type="caution">
    <text evidence="4">The sequence shown here is derived from an EMBL/GenBank/DDBJ whole genome shotgun (WGS) entry which is preliminary data.</text>
</comment>
<protein>
    <submittedName>
        <fullName evidence="4">Sugar transferase</fullName>
    </submittedName>
</protein>
<dbReference type="PANTHER" id="PTHR30576">
    <property type="entry name" value="COLANIC BIOSYNTHESIS UDP-GLUCOSE LIPID CARRIER TRANSFERASE"/>
    <property type="match status" value="1"/>
</dbReference>
<organism evidence="4 5">
    <name type="scientific">Flavobacterium enshiense DK69</name>
    <dbReference type="NCBI Taxonomy" id="1107311"/>
    <lineage>
        <taxon>Bacteria</taxon>
        <taxon>Pseudomonadati</taxon>
        <taxon>Bacteroidota</taxon>
        <taxon>Flavobacteriia</taxon>
        <taxon>Flavobacteriales</taxon>
        <taxon>Flavobacteriaceae</taxon>
        <taxon>Flavobacterium</taxon>
    </lineage>
</organism>
<keyword evidence="5" id="KW-1185">Reference proteome</keyword>
<gene>
    <name evidence="4" type="ORF">Q767_00800</name>
</gene>
<feature type="domain" description="Bacterial sugar transferase" evidence="3">
    <location>
        <begin position="3"/>
        <end position="183"/>
    </location>
</feature>
<accession>V6S701</accession>
<dbReference type="EMBL" id="JRLZ01000001">
    <property type="protein sequence ID" value="KGO97176.1"/>
    <property type="molecule type" value="Genomic_DNA"/>
</dbReference>
<dbReference type="eggNOG" id="COG2148">
    <property type="taxonomic scope" value="Bacteria"/>
</dbReference>
<comment type="similarity">
    <text evidence="1">Belongs to the bacterial sugar transferase family.</text>
</comment>
<dbReference type="PATRIC" id="fig|1107311.3.peg.2097"/>
<feature type="transmembrane region" description="Helical" evidence="2">
    <location>
        <begin position="7"/>
        <end position="29"/>
    </location>
</feature>
<reference evidence="4 5" key="2">
    <citation type="journal article" date="2015" name="Stand. Genomic Sci.">
        <title>High quality draft genomic sequence of Flavobacterium enshiense DK69(T) and comparison among Flavobacterium genomes.</title>
        <authorList>
            <person name="Zeng Z."/>
            <person name="Chen C."/>
            <person name="Du H."/>
            <person name="Wang G."/>
            <person name="Li M."/>
        </authorList>
    </citation>
    <scope>NUCLEOTIDE SEQUENCE [LARGE SCALE GENOMIC DNA]</scope>
    <source>
        <strain evidence="4 5">DK69</strain>
    </source>
</reference>
<dbReference type="RefSeq" id="WP_023574108.1">
    <property type="nucleotide sequence ID" value="NZ_AVCS01000015.1"/>
</dbReference>
<name>V6S701_9FLAO</name>